<dbReference type="EMBL" id="HBGG01018192">
    <property type="protein sequence ID" value="CAD9207107.1"/>
    <property type="molecule type" value="Transcribed_RNA"/>
</dbReference>
<feature type="transmembrane region" description="Helical" evidence="5">
    <location>
        <begin position="160"/>
        <end position="180"/>
    </location>
</feature>
<dbReference type="EMBL" id="HBGG01018203">
    <property type="protein sequence ID" value="CAD9207111.1"/>
    <property type="molecule type" value="Transcribed_RNA"/>
</dbReference>
<evidence type="ECO:0000313" key="9">
    <source>
        <dbReference type="EMBL" id="CAD9207127.1"/>
    </source>
</evidence>
<feature type="transmembrane region" description="Helical" evidence="5">
    <location>
        <begin position="591"/>
        <end position="611"/>
    </location>
</feature>
<accession>A0A6U1H4L9</accession>
<dbReference type="AlphaFoldDB" id="A0A6U1H4L9"/>
<evidence type="ECO:0008006" key="10">
    <source>
        <dbReference type="Google" id="ProtNLM"/>
    </source>
</evidence>
<dbReference type="PANTHER" id="PTHR23510">
    <property type="entry name" value="INNER MEMBRANE TRANSPORT PROTEIN YAJR"/>
    <property type="match status" value="1"/>
</dbReference>
<evidence type="ECO:0000256" key="1">
    <source>
        <dbReference type="ARBA" id="ARBA00004141"/>
    </source>
</evidence>
<dbReference type="InterPro" id="IPR051068">
    <property type="entry name" value="MFS_Domain-Containing_Protein"/>
</dbReference>
<feature type="transmembrane region" description="Helical" evidence="5">
    <location>
        <begin position="187"/>
        <end position="205"/>
    </location>
</feature>
<dbReference type="Pfam" id="PF07690">
    <property type="entry name" value="MFS_1"/>
    <property type="match status" value="1"/>
</dbReference>
<dbReference type="EMBL" id="HBGG01018226">
    <property type="protein sequence ID" value="CAD9207127.1"/>
    <property type="molecule type" value="Transcribed_RNA"/>
</dbReference>
<comment type="subcellular location">
    <subcellularLocation>
        <location evidence="1">Membrane</location>
        <topology evidence="1">Multi-pass membrane protein</topology>
    </subcellularLocation>
</comment>
<feature type="transmembrane region" description="Helical" evidence="5">
    <location>
        <begin position="289"/>
        <end position="309"/>
    </location>
</feature>
<evidence type="ECO:0000313" key="6">
    <source>
        <dbReference type="EMBL" id="CAD9207107.1"/>
    </source>
</evidence>
<dbReference type="Gene3D" id="1.20.1250.20">
    <property type="entry name" value="MFS general substrate transporter like domains"/>
    <property type="match status" value="1"/>
</dbReference>
<reference evidence="8" key="1">
    <citation type="submission" date="2021-01" db="EMBL/GenBank/DDBJ databases">
        <authorList>
            <person name="Corre E."/>
            <person name="Pelletier E."/>
            <person name="Niang G."/>
            <person name="Scheremetjew M."/>
            <person name="Finn R."/>
            <person name="Kale V."/>
            <person name="Holt S."/>
            <person name="Cochrane G."/>
            <person name="Meng A."/>
            <person name="Brown T."/>
            <person name="Cohen L."/>
        </authorList>
    </citation>
    <scope>NUCLEOTIDE SEQUENCE</scope>
    <source>
        <strain evidence="8">PLY429</strain>
    </source>
</reference>
<feature type="transmembrane region" description="Helical" evidence="5">
    <location>
        <begin position="456"/>
        <end position="476"/>
    </location>
</feature>
<dbReference type="InterPro" id="IPR036259">
    <property type="entry name" value="MFS_trans_sf"/>
</dbReference>
<feature type="transmembrane region" description="Helical" evidence="5">
    <location>
        <begin position="508"/>
        <end position="527"/>
    </location>
</feature>
<dbReference type="InterPro" id="IPR011701">
    <property type="entry name" value="MFS"/>
</dbReference>
<evidence type="ECO:0000256" key="3">
    <source>
        <dbReference type="ARBA" id="ARBA00022989"/>
    </source>
</evidence>
<feature type="transmembrane region" description="Helical" evidence="5">
    <location>
        <begin position="211"/>
        <end position="229"/>
    </location>
</feature>
<dbReference type="SUPFAM" id="SSF103473">
    <property type="entry name" value="MFS general substrate transporter"/>
    <property type="match status" value="1"/>
</dbReference>
<evidence type="ECO:0000313" key="7">
    <source>
        <dbReference type="EMBL" id="CAD9207111.1"/>
    </source>
</evidence>
<feature type="transmembrane region" description="Helical" evidence="5">
    <location>
        <begin position="548"/>
        <end position="571"/>
    </location>
</feature>
<dbReference type="GO" id="GO:0016020">
    <property type="term" value="C:membrane"/>
    <property type="evidence" value="ECO:0007669"/>
    <property type="project" value="UniProtKB-SubCell"/>
</dbReference>
<keyword evidence="4 5" id="KW-0472">Membrane</keyword>
<keyword evidence="3 5" id="KW-1133">Transmembrane helix</keyword>
<feature type="transmembrane region" description="Helical" evidence="5">
    <location>
        <begin position="249"/>
        <end position="269"/>
    </location>
</feature>
<dbReference type="EMBL" id="HBGG01018214">
    <property type="protein sequence ID" value="CAD9207117.1"/>
    <property type="molecule type" value="Transcribed_RNA"/>
</dbReference>
<evidence type="ECO:0000256" key="5">
    <source>
        <dbReference type="SAM" id="Phobius"/>
    </source>
</evidence>
<name>A0A6U1H4L9_9CHLO</name>
<evidence type="ECO:0000256" key="4">
    <source>
        <dbReference type="ARBA" id="ARBA00023136"/>
    </source>
</evidence>
<proteinExistence type="predicted"/>
<feature type="transmembrane region" description="Helical" evidence="5">
    <location>
        <begin position="412"/>
        <end position="436"/>
    </location>
</feature>
<feature type="transmembrane region" description="Helical" evidence="5">
    <location>
        <begin position="483"/>
        <end position="502"/>
    </location>
</feature>
<evidence type="ECO:0000313" key="8">
    <source>
        <dbReference type="EMBL" id="CAD9207117.1"/>
    </source>
</evidence>
<feature type="transmembrane region" description="Helical" evidence="5">
    <location>
        <begin position="122"/>
        <end position="140"/>
    </location>
</feature>
<dbReference type="GO" id="GO:0022857">
    <property type="term" value="F:transmembrane transporter activity"/>
    <property type="evidence" value="ECO:0007669"/>
    <property type="project" value="InterPro"/>
</dbReference>
<sequence length="615" mass="67777">MQNNPAVSDLQERVNVALGYLQMIRKLLMDTAKNAVNPDKIAILAPALFGNTKKMQREASITRQQTLNFTSADEQNLLRQIEIAANQARVTAGLVRSRPWSVMHAGIFEEPLSDLLAKGDSWGVWITLSMAFLHACVYYMPTPTLHHLCRDLDVSLTYGGLVFAISDVGEIISSFVYTFWTNKNYKHPLLFSACCGVLGCSLTSLGLELPVAGFPVYLTGRFLIGAASARTICRRYIADCVPLAQRTVASLGMVVASSMGMGIGSLISVPVMRMGNIYMKRVTIEPISFMGWIGGIAWMLSLLAGLFFFTDPYVVHKQDEENFDLEAPLLAALHGDKPVVSSPASPSSRNPAMLRMQMSSWTAQRMDGDEHDWDEDVAEESLPAVTRREKVQKCVLWMMGSTNVPWDEFYKALLPTCCLFICLSLLKLSVAVFSSSLPLFSHGTLWYWKDENRACVLGYLALTMLPAGYFVGLLSSKMSDRRILAISITWTAFACIPLYLLGSSSVHKVMYIFGGVMLHMSVVGIEGSSMSLLSKVIHPCMARGPVNCGLLTTVAGTVGRLWGNIMVLFLADVITVDADSPGFELMEFAHVLYGTLAVILCGNTLYVLYMYKTLR</sequence>
<keyword evidence="2 5" id="KW-0812">Transmembrane</keyword>
<evidence type="ECO:0000256" key="2">
    <source>
        <dbReference type="ARBA" id="ARBA00022692"/>
    </source>
</evidence>
<organism evidence="8">
    <name type="scientific">Tetraselmis chuii</name>
    <dbReference type="NCBI Taxonomy" id="63592"/>
    <lineage>
        <taxon>Eukaryota</taxon>
        <taxon>Viridiplantae</taxon>
        <taxon>Chlorophyta</taxon>
        <taxon>core chlorophytes</taxon>
        <taxon>Chlorodendrophyceae</taxon>
        <taxon>Chlorodendrales</taxon>
        <taxon>Chlorodendraceae</taxon>
        <taxon>Tetraselmis</taxon>
    </lineage>
</organism>
<protein>
    <recommendedName>
        <fullName evidence="10">Major facilitator superfamily (MFS) profile domain-containing protein</fullName>
    </recommendedName>
</protein>
<gene>
    <name evidence="6" type="ORF">TCHU04912_LOCUS9343</name>
    <name evidence="7" type="ORF">TCHU04912_LOCUS9347</name>
    <name evidence="8" type="ORF">TCHU04912_LOCUS9353</name>
    <name evidence="9" type="ORF">TCHU04912_LOCUS9363</name>
</gene>
<dbReference type="PANTHER" id="PTHR23510:SF64">
    <property type="entry name" value="INNER MEMBRANE TRANSPORT PROTEIN YAJR"/>
    <property type="match status" value="1"/>
</dbReference>